<accession>M2URR9</accession>
<sequence>MPPHARHRPPSGAHHGQQARQAVEGAVRLGGPMPGHSWLERLWGWPSFVMVVWLLRHLTGQPAGLLYRQERALIGIGTGSPAEPLLLSLQSQQLHAAPSTSDRCSGACETWSCLRLAIISFTVLAACRKLKPCHLSPRRPAASSRTARLHAKSQPSYARFTAVTSTSNVVTLRPALPSDANLVLPGFLSNALASLPASRHEDGHGLFHPTRSQWGAARCPGWTAKHGFDMQLGQTTLV</sequence>
<protein>
    <submittedName>
        <fullName evidence="2">Uncharacterized protein</fullName>
    </submittedName>
</protein>
<gene>
    <name evidence="2" type="ORF">COCHEDRAFT_1215562</name>
</gene>
<evidence type="ECO:0000313" key="3">
    <source>
        <dbReference type="Proteomes" id="UP000016936"/>
    </source>
</evidence>
<dbReference type="AlphaFoldDB" id="M2URR9"/>
<dbReference type="HOGENOM" id="CLU_1309907_0_0_1"/>
<evidence type="ECO:0000313" key="2">
    <source>
        <dbReference type="EMBL" id="EMD90597.1"/>
    </source>
</evidence>
<reference evidence="3" key="2">
    <citation type="journal article" date="2013" name="PLoS Genet.">
        <title>Comparative genome structure, secondary metabolite, and effector coding capacity across Cochliobolus pathogens.</title>
        <authorList>
            <person name="Condon B.J."/>
            <person name="Leng Y."/>
            <person name="Wu D."/>
            <person name="Bushley K.E."/>
            <person name="Ohm R.A."/>
            <person name="Otillar R."/>
            <person name="Martin J."/>
            <person name="Schackwitz W."/>
            <person name="Grimwood J."/>
            <person name="MohdZainudin N."/>
            <person name="Xue C."/>
            <person name="Wang R."/>
            <person name="Manning V.A."/>
            <person name="Dhillon B."/>
            <person name="Tu Z.J."/>
            <person name="Steffenson B.J."/>
            <person name="Salamov A."/>
            <person name="Sun H."/>
            <person name="Lowry S."/>
            <person name="LaButti K."/>
            <person name="Han J."/>
            <person name="Copeland A."/>
            <person name="Lindquist E."/>
            <person name="Barry K."/>
            <person name="Schmutz J."/>
            <person name="Baker S.E."/>
            <person name="Ciuffetti L.M."/>
            <person name="Grigoriev I.V."/>
            <person name="Zhong S."/>
            <person name="Turgeon B.G."/>
        </authorList>
    </citation>
    <scope>NUCLEOTIDE SEQUENCE [LARGE SCALE GENOMIC DNA]</scope>
    <source>
        <strain evidence="3">C5 / ATCC 48332 / race O</strain>
    </source>
</reference>
<evidence type="ECO:0000256" key="1">
    <source>
        <dbReference type="SAM" id="MobiDB-lite"/>
    </source>
</evidence>
<name>M2URR9_COCH5</name>
<dbReference type="EMBL" id="KB445578">
    <property type="protein sequence ID" value="EMD90597.1"/>
    <property type="molecule type" value="Genomic_DNA"/>
</dbReference>
<feature type="region of interest" description="Disordered" evidence="1">
    <location>
        <begin position="1"/>
        <end position="22"/>
    </location>
</feature>
<dbReference type="Proteomes" id="UP000016936">
    <property type="component" value="Unassembled WGS sequence"/>
</dbReference>
<proteinExistence type="predicted"/>
<organism evidence="2 3">
    <name type="scientific">Cochliobolus heterostrophus (strain C5 / ATCC 48332 / race O)</name>
    <name type="common">Southern corn leaf blight fungus</name>
    <name type="synonym">Bipolaris maydis</name>
    <dbReference type="NCBI Taxonomy" id="701091"/>
    <lineage>
        <taxon>Eukaryota</taxon>
        <taxon>Fungi</taxon>
        <taxon>Dikarya</taxon>
        <taxon>Ascomycota</taxon>
        <taxon>Pezizomycotina</taxon>
        <taxon>Dothideomycetes</taxon>
        <taxon>Pleosporomycetidae</taxon>
        <taxon>Pleosporales</taxon>
        <taxon>Pleosporineae</taxon>
        <taxon>Pleosporaceae</taxon>
        <taxon>Bipolaris</taxon>
    </lineage>
</organism>
<keyword evidence="3" id="KW-1185">Reference proteome</keyword>
<dbReference type="OrthoDB" id="10358300at2759"/>
<reference evidence="2 3" key="1">
    <citation type="journal article" date="2012" name="PLoS Pathog.">
        <title>Diverse lifestyles and strategies of plant pathogenesis encoded in the genomes of eighteen Dothideomycetes fungi.</title>
        <authorList>
            <person name="Ohm R.A."/>
            <person name="Feau N."/>
            <person name="Henrissat B."/>
            <person name="Schoch C.L."/>
            <person name="Horwitz B.A."/>
            <person name="Barry K.W."/>
            <person name="Condon B.J."/>
            <person name="Copeland A.C."/>
            <person name="Dhillon B."/>
            <person name="Glaser F."/>
            <person name="Hesse C.N."/>
            <person name="Kosti I."/>
            <person name="LaButti K."/>
            <person name="Lindquist E.A."/>
            <person name="Lucas S."/>
            <person name="Salamov A.A."/>
            <person name="Bradshaw R.E."/>
            <person name="Ciuffetti L."/>
            <person name="Hamelin R.C."/>
            <person name="Kema G.H.J."/>
            <person name="Lawrence C."/>
            <person name="Scott J.A."/>
            <person name="Spatafora J.W."/>
            <person name="Turgeon B.G."/>
            <person name="de Wit P.J.G.M."/>
            <person name="Zhong S."/>
            <person name="Goodwin S.B."/>
            <person name="Grigoriev I.V."/>
        </authorList>
    </citation>
    <scope>NUCLEOTIDE SEQUENCE [LARGE SCALE GENOMIC DNA]</scope>
    <source>
        <strain evidence="3">C5 / ATCC 48332 / race O</strain>
    </source>
</reference>